<organism evidence="7 8">
    <name type="scientific">Amorphotheca resinae ATCC 22711</name>
    <dbReference type="NCBI Taxonomy" id="857342"/>
    <lineage>
        <taxon>Eukaryota</taxon>
        <taxon>Fungi</taxon>
        <taxon>Dikarya</taxon>
        <taxon>Ascomycota</taxon>
        <taxon>Pezizomycotina</taxon>
        <taxon>Leotiomycetes</taxon>
        <taxon>Helotiales</taxon>
        <taxon>Amorphothecaceae</taxon>
        <taxon>Amorphotheca</taxon>
    </lineage>
</organism>
<dbReference type="Gene3D" id="3.40.50.1820">
    <property type="entry name" value="alpha/beta hydrolase"/>
    <property type="match status" value="1"/>
</dbReference>
<keyword evidence="3 6" id="KW-0645">Protease</keyword>
<dbReference type="EMBL" id="KZ679013">
    <property type="protein sequence ID" value="PSS15007.1"/>
    <property type="molecule type" value="Genomic_DNA"/>
</dbReference>
<evidence type="ECO:0000256" key="1">
    <source>
        <dbReference type="ARBA" id="ARBA00009431"/>
    </source>
</evidence>
<evidence type="ECO:0000313" key="8">
    <source>
        <dbReference type="Proteomes" id="UP000241818"/>
    </source>
</evidence>
<evidence type="ECO:0000256" key="5">
    <source>
        <dbReference type="ARBA" id="ARBA00023180"/>
    </source>
</evidence>
<dbReference type="InterPro" id="IPR001563">
    <property type="entry name" value="Peptidase_S10"/>
</dbReference>
<dbReference type="Gene3D" id="1.10.287.410">
    <property type="match status" value="1"/>
</dbReference>
<accession>A0A2T3AY60</accession>
<dbReference type="Proteomes" id="UP000241818">
    <property type="component" value="Unassembled WGS sequence"/>
</dbReference>
<dbReference type="PROSITE" id="PS00131">
    <property type="entry name" value="CARBOXYPEPT_SER_SER"/>
    <property type="match status" value="1"/>
</dbReference>
<comment type="similarity">
    <text evidence="1 6">Belongs to the peptidase S10 family.</text>
</comment>
<evidence type="ECO:0000256" key="2">
    <source>
        <dbReference type="ARBA" id="ARBA00022645"/>
    </source>
</evidence>
<keyword evidence="4 6" id="KW-0378">Hydrolase</keyword>
<dbReference type="OrthoDB" id="443318at2759"/>
<evidence type="ECO:0000256" key="4">
    <source>
        <dbReference type="ARBA" id="ARBA00022801"/>
    </source>
</evidence>
<dbReference type="InParanoid" id="A0A2T3AY60"/>
<gene>
    <name evidence="7" type="ORF">M430DRAFT_142343</name>
</gene>
<dbReference type="GO" id="GO:0004185">
    <property type="term" value="F:serine-type carboxypeptidase activity"/>
    <property type="evidence" value="ECO:0007669"/>
    <property type="project" value="UniProtKB-UniRule"/>
</dbReference>
<keyword evidence="6" id="KW-0732">Signal</keyword>
<sequence length="488" mass="53885">MFLQFRQVLVSLALATLTLTLQANGFAARIDTTPGLKGKRYFIEEDGIKRTVFEHEDTGATIDFVTNSGICETTPGVNQYSGYISVGKNMSMWFWFFEARHEPETAPFALWLNGGPGCSSMLGLFEENGPCKFSNNESTPSLNPYSYNEYANMLYVDQPIGTGFSYGDDTVNSTVTAAPYVWKLLQVFFANFPQYECRDFGLFTESYGGHYGPEFADYFQSQNAAICDGHLEAEKIDLVALGINNGWYDASIQEKEYINFSRYNSYYPLINESTYTAYLNACETQCLPALQNCTSTTGQLTECNAAQTACDIVDTAYGNYYPSFNAYDIRQPGTGPSFPPDTYVAYLHDPAVMKAIGARSTYTECPEAPSVNFWLTADSSRSFEATLSSVVQSGITTVMFAGDADSVCDWFGGLACANAVSYPGAPAFRNKEVANYTVNGEVKGTFKSVGKLSWLRVFDSGHEVPAFQPELALQVFKQTMQKKGLFST</sequence>
<dbReference type="InterPro" id="IPR018202">
    <property type="entry name" value="Ser_caboxypep_ser_AS"/>
</dbReference>
<dbReference type="EC" id="3.4.16.-" evidence="6"/>
<dbReference type="GO" id="GO:0000324">
    <property type="term" value="C:fungal-type vacuole"/>
    <property type="evidence" value="ECO:0007669"/>
    <property type="project" value="TreeGrafter"/>
</dbReference>
<evidence type="ECO:0000256" key="6">
    <source>
        <dbReference type="RuleBase" id="RU361156"/>
    </source>
</evidence>
<proteinExistence type="inferred from homology"/>
<dbReference type="PRINTS" id="PR00724">
    <property type="entry name" value="CRBOXYPTASEC"/>
</dbReference>
<keyword evidence="2 6" id="KW-0121">Carboxypeptidase</keyword>
<dbReference type="GeneID" id="36570839"/>
<dbReference type="GO" id="GO:0006508">
    <property type="term" value="P:proteolysis"/>
    <property type="evidence" value="ECO:0007669"/>
    <property type="project" value="UniProtKB-KW"/>
</dbReference>
<dbReference type="PROSITE" id="PS00560">
    <property type="entry name" value="CARBOXYPEPT_SER_HIS"/>
    <property type="match status" value="1"/>
</dbReference>
<feature type="chain" id="PRO_5015375533" description="Carboxypeptidase" evidence="6">
    <location>
        <begin position="24"/>
        <end position="488"/>
    </location>
</feature>
<evidence type="ECO:0000256" key="3">
    <source>
        <dbReference type="ARBA" id="ARBA00022670"/>
    </source>
</evidence>
<dbReference type="STRING" id="857342.A0A2T3AY60"/>
<protein>
    <recommendedName>
        <fullName evidence="6">Carboxypeptidase</fullName>
        <ecNumber evidence="6">3.4.16.-</ecNumber>
    </recommendedName>
</protein>
<reference evidence="7 8" key="1">
    <citation type="journal article" date="2018" name="New Phytol.">
        <title>Comparative genomics and transcriptomics depict ericoid mycorrhizal fungi as versatile saprotrophs and plant mutualists.</title>
        <authorList>
            <person name="Martino E."/>
            <person name="Morin E."/>
            <person name="Grelet G.A."/>
            <person name="Kuo A."/>
            <person name="Kohler A."/>
            <person name="Daghino S."/>
            <person name="Barry K.W."/>
            <person name="Cichocki N."/>
            <person name="Clum A."/>
            <person name="Dockter R.B."/>
            <person name="Hainaut M."/>
            <person name="Kuo R.C."/>
            <person name="LaButti K."/>
            <person name="Lindahl B.D."/>
            <person name="Lindquist E.A."/>
            <person name="Lipzen A."/>
            <person name="Khouja H.R."/>
            <person name="Magnuson J."/>
            <person name="Murat C."/>
            <person name="Ohm R.A."/>
            <person name="Singer S.W."/>
            <person name="Spatafora J.W."/>
            <person name="Wang M."/>
            <person name="Veneault-Fourrey C."/>
            <person name="Henrissat B."/>
            <person name="Grigoriev I.V."/>
            <person name="Martin F.M."/>
            <person name="Perotto S."/>
        </authorList>
    </citation>
    <scope>NUCLEOTIDE SEQUENCE [LARGE SCALE GENOMIC DNA]</scope>
    <source>
        <strain evidence="7 8">ATCC 22711</strain>
    </source>
</reference>
<dbReference type="SUPFAM" id="SSF53474">
    <property type="entry name" value="alpha/beta-Hydrolases"/>
    <property type="match status" value="1"/>
</dbReference>
<name>A0A2T3AY60_AMORE</name>
<dbReference type="InterPro" id="IPR033124">
    <property type="entry name" value="Ser_caboxypep_his_AS"/>
</dbReference>
<dbReference type="RefSeq" id="XP_024719606.1">
    <property type="nucleotide sequence ID" value="XM_024862758.1"/>
</dbReference>
<feature type="signal peptide" evidence="6">
    <location>
        <begin position="1"/>
        <end position="23"/>
    </location>
</feature>
<dbReference type="PANTHER" id="PTHR11802:SF453">
    <property type="entry name" value="S1, PUTATIVE-RELATED"/>
    <property type="match status" value="1"/>
</dbReference>
<evidence type="ECO:0000313" key="7">
    <source>
        <dbReference type="EMBL" id="PSS15007.1"/>
    </source>
</evidence>
<dbReference type="PANTHER" id="PTHR11802">
    <property type="entry name" value="SERINE PROTEASE FAMILY S10 SERINE CARBOXYPEPTIDASE"/>
    <property type="match status" value="1"/>
</dbReference>
<dbReference type="InterPro" id="IPR029058">
    <property type="entry name" value="AB_hydrolase_fold"/>
</dbReference>
<keyword evidence="5" id="KW-0325">Glycoprotein</keyword>
<dbReference type="AlphaFoldDB" id="A0A2T3AY60"/>
<keyword evidence="8" id="KW-1185">Reference proteome</keyword>
<dbReference type="Pfam" id="PF00450">
    <property type="entry name" value="Peptidase_S10"/>
    <property type="match status" value="1"/>
</dbReference>